<evidence type="ECO:0000313" key="2">
    <source>
        <dbReference type="Proteomes" id="UP000318065"/>
    </source>
</evidence>
<gene>
    <name evidence="1" type="ORF">RxyAA322_25320</name>
</gene>
<dbReference type="Gene3D" id="3.40.190.10">
    <property type="entry name" value="Periplasmic binding protein-like II"/>
    <property type="match status" value="2"/>
</dbReference>
<protein>
    <submittedName>
        <fullName evidence="1">Sugar ABC transporter substrate-binding protein</fullName>
    </submittedName>
</protein>
<dbReference type="OrthoDB" id="3495561at2"/>
<name>A0A510HLK1_9ACTN</name>
<dbReference type="Pfam" id="PF13416">
    <property type="entry name" value="SBP_bac_8"/>
    <property type="match status" value="1"/>
</dbReference>
<dbReference type="Proteomes" id="UP000318065">
    <property type="component" value="Chromosome"/>
</dbReference>
<dbReference type="InterPro" id="IPR050490">
    <property type="entry name" value="Bact_solute-bd_prot1"/>
</dbReference>
<reference evidence="1" key="1">
    <citation type="journal article" date="2019" name="Microbiol. Resour. Announc.">
        <title>Complete Genome Sequence of Rubrobacter xylanophilus Strain AA3-22, Isolated from Arima Onsen in Japan.</title>
        <authorList>
            <person name="Tomariguchi N."/>
            <person name="Miyazaki K."/>
        </authorList>
    </citation>
    <scope>NUCLEOTIDE SEQUENCE [LARGE SCALE GENOMIC DNA]</scope>
    <source>
        <strain evidence="1">AA3-22</strain>
    </source>
</reference>
<evidence type="ECO:0000313" key="1">
    <source>
        <dbReference type="EMBL" id="BBL80678.1"/>
    </source>
</evidence>
<keyword evidence="2" id="KW-1185">Reference proteome</keyword>
<dbReference type="RefSeq" id="WP_143528664.1">
    <property type="nucleotide sequence ID" value="NZ_AP019791.1"/>
</dbReference>
<dbReference type="AlphaFoldDB" id="A0A510HLK1"/>
<dbReference type="PANTHER" id="PTHR43649:SF12">
    <property type="entry name" value="DIACETYLCHITOBIOSE BINDING PROTEIN DASA"/>
    <property type="match status" value="1"/>
</dbReference>
<proteinExistence type="predicted"/>
<dbReference type="EMBL" id="AP019791">
    <property type="protein sequence ID" value="BBL80678.1"/>
    <property type="molecule type" value="Genomic_DNA"/>
</dbReference>
<dbReference type="PANTHER" id="PTHR43649">
    <property type="entry name" value="ARABINOSE-BINDING PROTEIN-RELATED"/>
    <property type="match status" value="1"/>
</dbReference>
<dbReference type="SUPFAM" id="SSF53850">
    <property type="entry name" value="Periplasmic binding protein-like II"/>
    <property type="match status" value="1"/>
</dbReference>
<accession>A0A510HLK1</accession>
<dbReference type="InterPro" id="IPR006059">
    <property type="entry name" value="SBP"/>
</dbReference>
<sequence>MAETLRVLLVGGPMYDPLYGRIGEFEERTGVRVERVVSRDHPDLNARIAREFGSGEASYDLISTHTKYAPGQRRWLTPLDGDLGPEELAPFAERTLELARMDGALYGLPRNLDVKLLHYRTDLIERPPETWEELLEKATHLRSGGVYGFAFPGKESGLFGHFFELHAMYGGRTFREEGSPAPRINDEAGRRALGILVQLYRQAAPEETPDWHYDEVAACFREGRAAMSTDWPGGFHLYEGEGSRVRGRYGLALYPQGPAGRYVYAGCHSFAIPRTVRDRGAAVELLRFLTSRDSQAHEARFGTLPARLDALGDVRAEAQPGSLAGRRWALLEETQRPALIPPKHENYPAVEEVIWRGLREALLGRRSVEEALARTEEAARRAAEGER</sequence>
<organism evidence="1 2">
    <name type="scientific">Rubrobacter xylanophilus</name>
    <dbReference type="NCBI Taxonomy" id="49319"/>
    <lineage>
        <taxon>Bacteria</taxon>
        <taxon>Bacillati</taxon>
        <taxon>Actinomycetota</taxon>
        <taxon>Rubrobacteria</taxon>
        <taxon>Rubrobacterales</taxon>
        <taxon>Rubrobacteraceae</taxon>
        <taxon>Rubrobacter</taxon>
    </lineage>
</organism>